<dbReference type="Proteomes" id="UP000218811">
    <property type="component" value="Unassembled WGS sequence"/>
</dbReference>
<name>A0A2H3JBI3_WOLCO</name>
<protein>
    <submittedName>
        <fullName evidence="1">Uncharacterized protein</fullName>
    </submittedName>
</protein>
<proteinExistence type="predicted"/>
<gene>
    <name evidence="1" type="ORF">WOLCODRAFT_20966</name>
</gene>
<evidence type="ECO:0000313" key="1">
    <source>
        <dbReference type="EMBL" id="PCH37173.1"/>
    </source>
</evidence>
<dbReference type="AlphaFoldDB" id="A0A2H3JBI3"/>
<reference evidence="1 2" key="1">
    <citation type="journal article" date="2012" name="Science">
        <title>The Paleozoic origin of enzymatic lignin decomposition reconstructed from 31 fungal genomes.</title>
        <authorList>
            <person name="Floudas D."/>
            <person name="Binder M."/>
            <person name="Riley R."/>
            <person name="Barry K."/>
            <person name="Blanchette R.A."/>
            <person name="Henrissat B."/>
            <person name="Martinez A.T."/>
            <person name="Otillar R."/>
            <person name="Spatafora J.W."/>
            <person name="Yadav J.S."/>
            <person name="Aerts A."/>
            <person name="Benoit I."/>
            <person name="Boyd A."/>
            <person name="Carlson A."/>
            <person name="Copeland A."/>
            <person name="Coutinho P.M."/>
            <person name="de Vries R.P."/>
            <person name="Ferreira P."/>
            <person name="Findley K."/>
            <person name="Foster B."/>
            <person name="Gaskell J."/>
            <person name="Glotzer D."/>
            <person name="Gorecki P."/>
            <person name="Heitman J."/>
            <person name="Hesse C."/>
            <person name="Hori C."/>
            <person name="Igarashi K."/>
            <person name="Jurgens J.A."/>
            <person name="Kallen N."/>
            <person name="Kersten P."/>
            <person name="Kohler A."/>
            <person name="Kuees U."/>
            <person name="Kumar T.K.A."/>
            <person name="Kuo A."/>
            <person name="LaButti K."/>
            <person name="Larrondo L.F."/>
            <person name="Lindquist E."/>
            <person name="Ling A."/>
            <person name="Lombard V."/>
            <person name="Lucas S."/>
            <person name="Lundell T."/>
            <person name="Martin R."/>
            <person name="McLaughlin D.J."/>
            <person name="Morgenstern I."/>
            <person name="Morin E."/>
            <person name="Murat C."/>
            <person name="Nagy L.G."/>
            <person name="Nolan M."/>
            <person name="Ohm R.A."/>
            <person name="Patyshakuliyeva A."/>
            <person name="Rokas A."/>
            <person name="Ruiz-Duenas F.J."/>
            <person name="Sabat G."/>
            <person name="Salamov A."/>
            <person name="Samejima M."/>
            <person name="Schmutz J."/>
            <person name="Slot J.C."/>
            <person name="St John F."/>
            <person name="Stenlid J."/>
            <person name="Sun H."/>
            <person name="Sun S."/>
            <person name="Syed K."/>
            <person name="Tsang A."/>
            <person name="Wiebenga A."/>
            <person name="Young D."/>
            <person name="Pisabarro A."/>
            <person name="Eastwood D.C."/>
            <person name="Martin F."/>
            <person name="Cullen D."/>
            <person name="Grigoriev I.V."/>
            <person name="Hibbett D.S."/>
        </authorList>
    </citation>
    <scope>NUCLEOTIDE SEQUENCE [LARGE SCALE GENOMIC DNA]</scope>
    <source>
        <strain evidence="1 2">MD-104</strain>
    </source>
</reference>
<keyword evidence="2" id="KW-1185">Reference proteome</keyword>
<evidence type="ECO:0000313" key="2">
    <source>
        <dbReference type="Proteomes" id="UP000218811"/>
    </source>
</evidence>
<sequence>MDNKLFGGINDAALISMAMDDTVASTPIATAASAPITTDTSTSAATATSAPITTTAADGNILPTNRIFDDKPTVRFRLPFAFVSRRLNGTQVLPGNLNDHCGIFGGIGLTNPNWLNNTATCKILIEGSKVGINATMVMVKKVYTFMYGTDIHYSNYICSELINIL</sequence>
<organism evidence="1 2">
    <name type="scientific">Wolfiporia cocos (strain MD-104)</name>
    <name type="common">Brown rot fungus</name>
    <dbReference type="NCBI Taxonomy" id="742152"/>
    <lineage>
        <taxon>Eukaryota</taxon>
        <taxon>Fungi</taxon>
        <taxon>Dikarya</taxon>
        <taxon>Basidiomycota</taxon>
        <taxon>Agaricomycotina</taxon>
        <taxon>Agaricomycetes</taxon>
        <taxon>Polyporales</taxon>
        <taxon>Phaeolaceae</taxon>
        <taxon>Wolfiporia</taxon>
    </lineage>
</organism>
<dbReference type="EMBL" id="KB467909">
    <property type="protein sequence ID" value="PCH37173.1"/>
    <property type="molecule type" value="Genomic_DNA"/>
</dbReference>
<accession>A0A2H3JBI3</accession>